<dbReference type="SMART" id="SM00450">
    <property type="entry name" value="RHOD"/>
    <property type="match status" value="1"/>
</dbReference>
<keyword evidence="2" id="KW-0548">Nucleotidyltransferase</keyword>
<dbReference type="InterPro" id="IPR052204">
    <property type="entry name" value="PpiC/parvulin_rotamase"/>
</dbReference>
<dbReference type="PANTHER" id="PTHR43629">
    <property type="entry name" value="PEPTIDYL-PROLYL CIS-TRANS ISOMERASE"/>
    <property type="match status" value="1"/>
</dbReference>
<dbReference type="AlphaFoldDB" id="A0A1U7CKZ3"/>
<dbReference type="InterPro" id="IPR001763">
    <property type="entry name" value="Rhodanese-like_dom"/>
</dbReference>
<dbReference type="InterPro" id="IPR036873">
    <property type="entry name" value="Rhodanese-like_dom_sf"/>
</dbReference>
<proteinExistence type="predicted"/>
<keyword evidence="3" id="KW-1185">Reference proteome</keyword>
<protein>
    <submittedName>
        <fullName evidence="2">Putative adenylyltransferase/sulfurtransferase MoeZ</fullName>
    </submittedName>
</protein>
<dbReference type="Pfam" id="PF00581">
    <property type="entry name" value="Rhodanese"/>
    <property type="match status" value="1"/>
</dbReference>
<evidence type="ECO:0000313" key="3">
    <source>
        <dbReference type="Proteomes" id="UP000186309"/>
    </source>
</evidence>
<keyword evidence="2" id="KW-0808">Transferase</keyword>
<dbReference type="RefSeq" id="WP_076343764.1">
    <property type="nucleotide sequence ID" value="NZ_CP019082.1"/>
</dbReference>
<evidence type="ECO:0000313" key="2">
    <source>
        <dbReference type="EMBL" id="APW59610.1"/>
    </source>
</evidence>
<dbReference type="STRING" id="1387353.BSF38_01037"/>
<organism evidence="2 3">
    <name type="scientific">Paludisphaera borealis</name>
    <dbReference type="NCBI Taxonomy" id="1387353"/>
    <lineage>
        <taxon>Bacteria</taxon>
        <taxon>Pseudomonadati</taxon>
        <taxon>Planctomycetota</taxon>
        <taxon>Planctomycetia</taxon>
        <taxon>Isosphaerales</taxon>
        <taxon>Isosphaeraceae</taxon>
        <taxon>Paludisphaera</taxon>
    </lineage>
</organism>
<dbReference type="KEGG" id="pbor:BSF38_01037"/>
<gene>
    <name evidence="2" type="primary">moeZ_1</name>
    <name evidence="2" type="ORF">BSF38_01037</name>
</gene>
<evidence type="ECO:0000259" key="1">
    <source>
        <dbReference type="PROSITE" id="PS50206"/>
    </source>
</evidence>
<sequence length="124" mass="13292">MSSESQPIENPSELAARAIRDQLAAGAPVALLDVREPAERAFASIPVPEGVVDLFVPMREVSTRLDEIREALAHGPLVVYCHHGVRSMAVARWLAAQGLGPIVNLGGGIDAWSIEVDPGVPRYF</sequence>
<name>A0A1U7CKZ3_9BACT</name>
<dbReference type="OrthoDB" id="9800872at2"/>
<dbReference type="EMBL" id="CP019082">
    <property type="protein sequence ID" value="APW59610.1"/>
    <property type="molecule type" value="Genomic_DNA"/>
</dbReference>
<accession>A0A1U7CKZ3</accession>
<dbReference type="PROSITE" id="PS50206">
    <property type="entry name" value="RHODANESE_3"/>
    <property type="match status" value="1"/>
</dbReference>
<feature type="domain" description="Rhodanese" evidence="1">
    <location>
        <begin position="25"/>
        <end position="121"/>
    </location>
</feature>
<dbReference type="PANTHER" id="PTHR43629:SF2">
    <property type="entry name" value="RHODANESE-LIKE_PPIC DOMAIN-CONTAINING PROTEIN 12, CHLOROPLASTIC"/>
    <property type="match status" value="1"/>
</dbReference>
<dbReference type="Gene3D" id="3.40.250.10">
    <property type="entry name" value="Rhodanese-like domain"/>
    <property type="match status" value="1"/>
</dbReference>
<dbReference type="GO" id="GO:0016779">
    <property type="term" value="F:nucleotidyltransferase activity"/>
    <property type="evidence" value="ECO:0007669"/>
    <property type="project" value="UniProtKB-KW"/>
</dbReference>
<dbReference type="SUPFAM" id="SSF52821">
    <property type="entry name" value="Rhodanese/Cell cycle control phosphatase"/>
    <property type="match status" value="1"/>
</dbReference>
<dbReference type="Proteomes" id="UP000186309">
    <property type="component" value="Chromosome"/>
</dbReference>
<reference evidence="3" key="1">
    <citation type="submission" date="2016-12" db="EMBL/GenBank/DDBJ databases">
        <title>Comparative genomics of four Isosphaeraceae planctomycetes: a common pool of plasmids and glycoside hydrolase genes.</title>
        <authorList>
            <person name="Ivanova A."/>
        </authorList>
    </citation>
    <scope>NUCLEOTIDE SEQUENCE [LARGE SCALE GENOMIC DNA]</scope>
    <source>
        <strain evidence="3">PX4</strain>
    </source>
</reference>